<dbReference type="RefSeq" id="WP_125325542.1">
    <property type="nucleotide sequence ID" value="NZ_CP034328.1"/>
</dbReference>
<dbReference type="PRINTS" id="PR00909">
    <property type="entry name" value="SPERMDNBNDNG"/>
</dbReference>
<dbReference type="PANTHER" id="PTHR30222:SF17">
    <property type="entry name" value="SPERMIDINE_PUTRESCINE-BINDING PERIPLASMIC PROTEIN"/>
    <property type="match status" value="1"/>
</dbReference>
<evidence type="ECO:0000256" key="3">
    <source>
        <dbReference type="ARBA" id="ARBA00022729"/>
    </source>
</evidence>
<dbReference type="GO" id="GO:0015846">
    <property type="term" value="P:polyamine transport"/>
    <property type="evidence" value="ECO:0007669"/>
    <property type="project" value="InterPro"/>
</dbReference>
<keyword evidence="4" id="KW-0574">Periplasm</keyword>
<keyword evidence="6" id="KW-1185">Reference proteome</keyword>
<proteinExistence type="predicted"/>
<dbReference type="AlphaFoldDB" id="A0A3S8U6Z8"/>
<sequence length="373" mass="41276">MDVLDQLGALREGKLSRRAFGRSLFASGISLVTVPMLPRRAQAAAEDHATYFTWGGFDIPDYFDEYVAKRGELPNFVTFGSVEEALNKLSSGFVADIAHPCLSDVPRWSSTGLFQPVDTSRLSNWADMIPELWNVPYNLKDGMPWMVPFEWGQTSIAYRTDLFDLQGEESWDMLWDARHAGRLGSLGAGGDVWWCAAIKAGVPFDQINTDMAFEKISAVLREQRPLIRMYTDDTTSLDTALAAGEIVASMAWNSSVVSLSAQGVPVKFARPKEGALTWVCGMMLHAQAPKIDSAYDVLDSLISEAAAVFNMRDYGYGGVNRKAFAGFSDEELAVLGLSRNPVDTLQAGHFGIPQTAEWDRRMTETWEQIKLGF</sequence>
<name>A0A3S8U6Z8_9RHOB</name>
<evidence type="ECO:0000256" key="2">
    <source>
        <dbReference type="ARBA" id="ARBA00022448"/>
    </source>
</evidence>
<evidence type="ECO:0000256" key="1">
    <source>
        <dbReference type="ARBA" id="ARBA00004418"/>
    </source>
</evidence>
<dbReference type="GO" id="GO:0042597">
    <property type="term" value="C:periplasmic space"/>
    <property type="evidence" value="ECO:0007669"/>
    <property type="project" value="UniProtKB-SubCell"/>
</dbReference>
<dbReference type="GO" id="GO:0019808">
    <property type="term" value="F:polyamine binding"/>
    <property type="evidence" value="ECO:0007669"/>
    <property type="project" value="InterPro"/>
</dbReference>
<dbReference type="PANTHER" id="PTHR30222">
    <property type="entry name" value="SPERMIDINE/PUTRESCINE-BINDING PERIPLASMIC PROTEIN"/>
    <property type="match status" value="1"/>
</dbReference>
<gene>
    <name evidence="5" type="ORF">EI545_11120</name>
</gene>
<dbReference type="InterPro" id="IPR006059">
    <property type="entry name" value="SBP"/>
</dbReference>
<organism evidence="5 6">
    <name type="scientific">Tabrizicola piscis</name>
    <dbReference type="NCBI Taxonomy" id="2494374"/>
    <lineage>
        <taxon>Bacteria</taxon>
        <taxon>Pseudomonadati</taxon>
        <taxon>Pseudomonadota</taxon>
        <taxon>Alphaproteobacteria</taxon>
        <taxon>Rhodobacterales</taxon>
        <taxon>Paracoccaceae</taxon>
        <taxon>Tabrizicola</taxon>
    </lineage>
</organism>
<dbReference type="KEGG" id="taw:EI545_11120"/>
<dbReference type="Pfam" id="PF13416">
    <property type="entry name" value="SBP_bac_8"/>
    <property type="match status" value="1"/>
</dbReference>
<dbReference type="InterPro" id="IPR001188">
    <property type="entry name" value="Sperm_putr-bd"/>
</dbReference>
<keyword evidence="2" id="KW-0813">Transport</keyword>
<protein>
    <submittedName>
        <fullName evidence="5">Extracellular solute-binding protein</fullName>
    </submittedName>
</protein>
<evidence type="ECO:0000256" key="4">
    <source>
        <dbReference type="ARBA" id="ARBA00022764"/>
    </source>
</evidence>
<dbReference type="OrthoDB" id="9769319at2"/>
<evidence type="ECO:0000313" key="5">
    <source>
        <dbReference type="EMBL" id="AZL59347.1"/>
    </source>
</evidence>
<reference evidence="5 6" key="1">
    <citation type="submission" date="2018-12" db="EMBL/GenBank/DDBJ databases">
        <title>Complete genome sequencing of Tabrizicola sp. K13M18.</title>
        <authorList>
            <person name="Bae J.-W."/>
        </authorList>
    </citation>
    <scope>NUCLEOTIDE SEQUENCE [LARGE SCALE GENOMIC DNA]</scope>
    <source>
        <strain evidence="5 6">K13M18</strain>
    </source>
</reference>
<comment type="subcellular location">
    <subcellularLocation>
        <location evidence="1">Periplasm</location>
    </subcellularLocation>
</comment>
<dbReference type="Proteomes" id="UP000282002">
    <property type="component" value="Chromosome"/>
</dbReference>
<dbReference type="SUPFAM" id="SSF53850">
    <property type="entry name" value="Periplasmic binding protein-like II"/>
    <property type="match status" value="1"/>
</dbReference>
<keyword evidence="3" id="KW-0732">Signal</keyword>
<dbReference type="Gene3D" id="3.40.190.10">
    <property type="entry name" value="Periplasmic binding protein-like II"/>
    <property type="match status" value="2"/>
</dbReference>
<evidence type="ECO:0000313" key="6">
    <source>
        <dbReference type="Proteomes" id="UP000282002"/>
    </source>
</evidence>
<accession>A0A3S8U6Z8</accession>
<dbReference type="EMBL" id="CP034328">
    <property type="protein sequence ID" value="AZL59347.1"/>
    <property type="molecule type" value="Genomic_DNA"/>
</dbReference>